<dbReference type="AlphaFoldDB" id="A0A918S1G1"/>
<comment type="caution">
    <text evidence="1">The sequence shown here is derived from an EMBL/GenBank/DDBJ whole genome shotgun (WGS) entry which is preliminary data.</text>
</comment>
<name>A0A918S1G1_9ACTN</name>
<keyword evidence="2" id="KW-1185">Reference proteome</keyword>
<reference evidence="1" key="2">
    <citation type="submission" date="2020-09" db="EMBL/GenBank/DDBJ databases">
        <authorList>
            <person name="Sun Q."/>
            <person name="Ohkuma M."/>
        </authorList>
    </citation>
    <scope>NUCLEOTIDE SEQUENCE</scope>
    <source>
        <strain evidence="1">JCM 5016</strain>
    </source>
</reference>
<dbReference type="EMBL" id="BMWH01000047">
    <property type="protein sequence ID" value="GHA17384.1"/>
    <property type="molecule type" value="Genomic_DNA"/>
</dbReference>
<proteinExistence type="predicted"/>
<evidence type="ECO:0000313" key="1">
    <source>
        <dbReference type="EMBL" id="GHA17384.1"/>
    </source>
</evidence>
<organism evidence="1 2">
    <name type="scientific">Streptomyces echinoruber</name>
    <dbReference type="NCBI Taxonomy" id="68898"/>
    <lineage>
        <taxon>Bacteria</taxon>
        <taxon>Bacillati</taxon>
        <taxon>Actinomycetota</taxon>
        <taxon>Actinomycetes</taxon>
        <taxon>Kitasatosporales</taxon>
        <taxon>Streptomycetaceae</taxon>
        <taxon>Streptomyces</taxon>
    </lineage>
</organism>
<accession>A0A918S1G1</accession>
<gene>
    <name evidence="1" type="primary">cse4</name>
    <name evidence="1" type="ORF">GCM10010389_64610</name>
</gene>
<protein>
    <submittedName>
        <fullName evidence="1">Type I-E CRISPR-associated protein Cas7/Cse4/CasC</fullName>
    </submittedName>
</protein>
<dbReference type="Proteomes" id="UP000623010">
    <property type="component" value="Unassembled WGS sequence"/>
</dbReference>
<dbReference type="Pfam" id="PF09344">
    <property type="entry name" value="Cas_CT1975"/>
    <property type="match status" value="1"/>
</dbReference>
<dbReference type="RefSeq" id="WP_190061073.1">
    <property type="nucleotide sequence ID" value="NZ_BMWH01000047.1"/>
</dbReference>
<sequence length="386" mass="41965">MQRNVQIPGRFIDVQVLQSIPYANLNRDDTNSVKTAQWGDRERTRVSSQSWKRAIRRYVEHLIGDKALRTRRIGEAVEHMLREERGWPADLARRAGQHIATGSSIKADPPTKEDPAWTTNAMVYVPASAVSELADLAEEHRADIEKASDMKRGVTSVLPKDEIDQILRSRNGIINLLGRMLAEVGDAGVDGAVQVAHALTTHGTDIEVDYFAAVDDITDAWRDSSGSAHMGNSTYSAGVFYRYATIDLDDLLHNLGGDLTAARELTAAFIEAFLLSVPQAKKNSTAPHTIPDLVHLAVRTDRPVSYAAAFEKPVTADRDGGFAAPSRKALADYAVAARKLLGGRGLLKAGWACWDDDDLPGLGERYGSFPDLIGATVDAALGGQRA</sequence>
<dbReference type="InterPro" id="IPR010148">
    <property type="entry name" value="CRISPR-assoc_prot_CT1975"/>
</dbReference>
<dbReference type="NCBIfam" id="TIGR01869">
    <property type="entry name" value="casC_Cse4"/>
    <property type="match status" value="1"/>
</dbReference>
<reference evidence="1" key="1">
    <citation type="journal article" date="2014" name="Int. J. Syst. Evol. Microbiol.">
        <title>Complete genome sequence of Corynebacterium casei LMG S-19264T (=DSM 44701T), isolated from a smear-ripened cheese.</title>
        <authorList>
            <consortium name="US DOE Joint Genome Institute (JGI-PGF)"/>
            <person name="Walter F."/>
            <person name="Albersmeier A."/>
            <person name="Kalinowski J."/>
            <person name="Ruckert C."/>
        </authorList>
    </citation>
    <scope>NUCLEOTIDE SEQUENCE</scope>
    <source>
        <strain evidence="1">JCM 5016</strain>
    </source>
</reference>
<evidence type="ECO:0000313" key="2">
    <source>
        <dbReference type="Proteomes" id="UP000623010"/>
    </source>
</evidence>